<evidence type="ECO:0000256" key="2">
    <source>
        <dbReference type="ARBA" id="ARBA00022702"/>
    </source>
</evidence>
<dbReference type="AlphaFoldDB" id="A0A835HXJ6"/>
<feature type="chain" id="PRO_5032694323" evidence="5">
    <location>
        <begin position="27"/>
        <end position="108"/>
    </location>
</feature>
<evidence type="ECO:0000256" key="4">
    <source>
        <dbReference type="ARBA" id="ARBA00023157"/>
    </source>
</evidence>
<comment type="similarity">
    <text evidence="1">Belongs to the plant rapid alkalinization factor (RALF) family.</text>
</comment>
<gene>
    <name evidence="6" type="ORF">IFM89_023668</name>
</gene>
<keyword evidence="7" id="KW-1185">Reference proteome</keyword>
<evidence type="ECO:0000256" key="5">
    <source>
        <dbReference type="SAM" id="SignalP"/>
    </source>
</evidence>
<accession>A0A835HXJ6</accession>
<dbReference type="Proteomes" id="UP000631114">
    <property type="component" value="Unassembled WGS sequence"/>
</dbReference>
<dbReference type="GO" id="GO:0009506">
    <property type="term" value="C:plasmodesma"/>
    <property type="evidence" value="ECO:0007669"/>
    <property type="project" value="TreeGrafter"/>
</dbReference>
<dbReference type="Pfam" id="PF05498">
    <property type="entry name" value="RALF"/>
    <property type="match status" value="1"/>
</dbReference>
<dbReference type="PANTHER" id="PTHR33136">
    <property type="entry name" value="RAPID ALKALINIZATION FACTOR-LIKE"/>
    <property type="match status" value="1"/>
</dbReference>
<dbReference type="GO" id="GO:0019722">
    <property type="term" value="P:calcium-mediated signaling"/>
    <property type="evidence" value="ECO:0007669"/>
    <property type="project" value="TreeGrafter"/>
</dbReference>
<organism evidence="6 7">
    <name type="scientific">Coptis chinensis</name>
    <dbReference type="NCBI Taxonomy" id="261450"/>
    <lineage>
        <taxon>Eukaryota</taxon>
        <taxon>Viridiplantae</taxon>
        <taxon>Streptophyta</taxon>
        <taxon>Embryophyta</taxon>
        <taxon>Tracheophyta</taxon>
        <taxon>Spermatophyta</taxon>
        <taxon>Magnoliopsida</taxon>
        <taxon>Ranunculales</taxon>
        <taxon>Ranunculaceae</taxon>
        <taxon>Coptidoideae</taxon>
        <taxon>Coptis</taxon>
    </lineage>
</organism>
<dbReference type="GO" id="GO:0005179">
    <property type="term" value="F:hormone activity"/>
    <property type="evidence" value="ECO:0007669"/>
    <property type="project" value="UniProtKB-KW"/>
</dbReference>
<keyword evidence="2" id="KW-0372">Hormone</keyword>
<reference evidence="6 7" key="1">
    <citation type="submission" date="2020-10" db="EMBL/GenBank/DDBJ databases">
        <title>The Coptis chinensis genome and diversification of protoberbering-type alkaloids.</title>
        <authorList>
            <person name="Wang B."/>
            <person name="Shu S."/>
            <person name="Song C."/>
            <person name="Liu Y."/>
        </authorList>
    </citation>
    <scope>NUCLEOTIDE SEQUENCE [LARGE SCALE GENOMIC DNA]</scope>
    <source>
        <strain evidence="6">HL-2020</strain>
        <tissue evidence="6">Leaf</tissue>
    </source>
</reference>
<dbReference type="InterPro" id="IPR008801">
    <property type="entry name" value="RALF"/>
</dbReference>
<evidence type="ECO:0000256" key="3">
    <source>
        <dbReference type="ARBA" id="ARBA00022729"/>
    </source>
</evidence>
<sequence length="108" mass="11706">MVGGSKTSIILMALVLLLQVFYAISSINFDEVVQPCNGSIAECNEEDELLMDSEISRRILAPARFITPPALKRDSACPNGARGDPYHCGPRPAGSYNSGCSKHYLCRS</sequence>
<comment type="caution">
    <text evidence="6">The sequence shown here is derived from an EMBL/GenBank/DDBJ whole genome shotgun (WGS) entry which is preliminary data.</text>
</comment>
<evidence type="ECO:0000256" key="1">
    <source>
        <dbReference type="ARBA" id="ARBA00009178"/>
    </source>
</evidence>
<dbReference type="PANTHER" id="PTHR33136:SF4">
    <property type="entry name" value="PROTEIN RALF-LIKE 32"/>
    <property type="match status" value="1"/>
</dbReference>
<dbReference type="EMBL" id="JADFTS010000005">
    <property type="protein sequence ID" value="KAF9606213.1"/>
    <property type="molecule type" value="Genomic_DNA"/>
</dbReference>
<evidence type="ECO:0000313" key="7">
    <source>
        <dbReference type="Proteomes" id="UP000631114"/>
    </source>
</evidence>
<dbReference type="OrthoDB" id="1921542at2759"/>
<keyword evidence="4" id="KW-1015">Disulfide bond</keyword>
<evidence type="ECO:0000313" key="6">
    <source>
        <dbReference type="EMBL" id="KAF9606213.1"/>
    </source>
</evidence>
<keyword evidence="3 5" id="KW-0732">Signal</keyword>
<name>A0A835HXJ6_9MAGN</name>
<feature type="signal peptide" evidence="5">
    <location>
        <begin position="1"/>
        <end position="26"/>
    </location>
</feature>
<proteinExistence type="inferred from homology"/>
<protein>
    <submittedName>
        <fullName evidence="6">Uncharacterized protein</fullName>
    </submittedName>
</protein>